<evidence type="ECO:0000313" key="1">
    <source>
        <dbReference type="EMBL" id="SMO63881.1"/>
    </source>
</evidence>
<name>A0A521CYP7_9SPHI</name>
<dbReference type="Proteomes" id="UP000320300">
    <property type="component" value="Unassembled WGS sequence"/>
</dbReference>
<accession>A0A521CYP7</accession>
<proteinExistence type="predicted"/>
<organism evidence="1 2">
    <name type="scientific">Pedobacter westerhofensis</name>
    <dbReference type="NCBI Taxonomy" id="425512"/>
    <lineage>
        <taxon>Bacteria</taxon>
        <taxon>Pseudomonadati</taxon>
        <taxon>Bacteroidota</taxon>
        <taxon>Sphingobacteriia</taxon>
        <taxon>Sphingobacteriales</taxon>
        <taxon>Sphingobacteriaceae</taxon>
        <taxon>Pedobacter</taxon>
    </lineage>
</organism>
<keyword evidence="2" id="KW-1185">Reference proteome</keyword>
<dbReference type="OrthoDB" id="793520at2"/>
<evidence type="ECO:0000313" key="2">
    <source>
        <dbReference type="Proteomes" id="UP000320300"/>
    </source>
</evidence>
<dbReference type="EMBL" id="FXTN01000004">
    <property type="protein sequence ID" value="SMO63881.1"/>
    <property type="molecule type" value="Genomic_DNA"/>
</dbReference>
<gene>
    <name evidence="1" type="ORF">SAMN06265348_104268</name>
</gene>
<reference evidence="1 2" key="1">
    <citation type="submission" date="2017-05" db="EMBL/GenBank/DDBJ databases">
        <authorList>
            <person name="Varghese N."/>
            <person name="Submissions S."/>
        </authorList>
    </citation>
    <scope>NUCLEOTIDE SEQUENCE [LARGE SCALE GENOMIC DNA]</scope>
    <source>
        <strain evidence="1 2">DSM 19036</strain>
    </source>
</reference>
<dbReference type="AlphaFoldDB" id="A0A521CYP7"/>
<dbReference type="RefSeq" id="WP_142527967.1">
    <property type="nucleotide sequence ID" value="NZ_CBCSJO010000001.1"/>
</dbReference>
<sequence>MENLIYEGTVYWAMDTEILAMDLTEKYVGRHFSLTPPLSQHEGRIYLTNTAIHLEGDEQMIILLADITQISLDFDEVFSAASVKNVGMFWKPLRVTYGLDHIIYLIIDYTLMISNNKRFYEILKGRLAG</sequence>
<protein>
    <submittedName>
        <fullName evidence="1">Uncharacterized protein</fullName>
    </submittedName>
</protein>